<reference evidence="6 7" key="1">
    <citation type="journal article" date="2014" name="Genome Announc.">
        <title>Draft genome sequences of eight enterohepatic helicobacter species isolated from both laboratory and wild rodents.</title>
        <authorList>
            <person name="Sheh A."/>
            <person name="Shen Z."/>
            <person name="Fox J.G."/>
        </authorList>
    </citation>
    <scope>NUCLEOTIDE SEQUENCE [LARGE SCALE GENOMIC DNA]</scope>
    <source>
        <strain evidence="6 7">MIT 97-6194</strain>
    </source>
</reference>
<dbReference type="SUPFAM" id="SSF51735">
    <property type="entry name" value="NAD(P)-binding Rossmann-fold domains"/>
    <property type="match status" value="1"/>
</dbReference>
<dbReference type="EMBL" id="QBIU01000001">
    <property type="protein sequence ID" value="MWV68972.1"/>
    <property type="molecule type" value="Genomic_DNA"/>
</dbReference>
<dbReference type="PANTHER" id="PTHR43148">
    <property type="entry name" value="GLYCERALDEHYDE-3-PHOSPHATE DEHYDROGENASE 2"/>
    <property type="match status" value="1"/>
</dbReference>
<dbReference type="SUPFAM" id="SSF55347">
    <property type="entry name" value="Glyceraldehyde-3-phosphate dehydrogenase-like, C-terminal domain"/>
    <property type="match status" value="1"/>
</dbReference>
<dbReference type="AlphaFoldDB" id="A0A347VMD6"/>
<comment type="similarity">
    <text evidence="1">Belongs to the glyceraldehyde-3-phosphate dehydrogenase family.</text>
</comment>
<dbReference type="Proteomes" id="UP000029714">
    <property type="component" value="Unassembled WGS sequence"/>
</dbReference>
<dbReference type="Pfam" id="PF02800">
    <property type="entry name" value="Gp_dh_C"/>
    <property type="match status" value="1"/>
</dbReference>
<dbReference type="OrthoDB" id="9803304at2"/>
<dbReference type="InterPro" id="IPR020829">
    <property type="entry name" value="GlycerAld_3-P_DH_cat"/>
</dbReference>
<evidence type="ECO:0000313" key="7">
    <source>
        <dbReference type="Proteomes" id="UP000029714"/>
    </source>
</evidence>
<dbReference type="FunFam" id="3.30.360.10:FF:000002">
    <property type="entry name" value="Glyceraldehyde-3-phosphate dehydrogenase"/>
    <property type="match status" value="1"/>
</dbReference>
<sequence length="350" mass="38661">MESKTQNTQDCIESRSINTQDSNIKSTNAKIDSKDSKNTSETSKNTQNHANIESKNTESNPQNTKDSINIESNFPPQKVTESITQKLVINNQEITITNHANPESIDFGECDIVIESSGKFLDSKSVEHHLKKGAKKVIISAPAKDATKTFVLGVNHTQYAGEPIISNASCTTNCIAPICYILDTHFGIESAAMTTIHSYTNDQNLLDNAHRSDKRRSRAAASNIIPTTTGAAIGLKRVLPQLEGKIHGQSLRVPVIDVSMADLNFYLRDDFSVESVHELFSKYAQDSMKGILNMDTQYRVSSDFLGSSFSSIVAVDLTLKIGKMLKIMSWYDNESGYANRILDLGEYVLK</sequence>
<evidence type="ECO:0000256" key="3">
    <source>
        <dbReference type="SAM" id="MobiDB-lite"/>
    </source>
</evidence>
<dbReference type="InterPro" id="IPR020828">
    <property type="entry name" value="GlycerAld_3-P_DH_NAD(P)-bd"/>
</dbReference>
<dbReference type="PRINTS" id="PR00078">
    <property type="entry name" value="G3PDHDRGNASE"/>
</dbReference>
<proteinExistence type="inferred from homology"/>
<reference evidence="6 7" key="2">
    <citation type="journal article" date="2016" name="Infect. Immun.">
        <title>Helicobacter saguini, a Novel Helicobacter Isolated from Cotton-Top Tamarins with Ulcerative Colitis, Has Proinflammatory Properties and Induces Typhlocolitis and Dysplasia in Gnotobiotic IL-10-/- Mice.</title>
        <authorList>
            <person name="Shen Z."/>
            <person name="Mannion A."/>
            <person name="Whary M.T."/>
            <person name="Muthupalani S."/>
            <person name="Sheh A."/>
            <person name="Feng Y."/>
            <person name="Gong G."/>
            <person name="Vandamme P."/>
            <person name="Holcombe H.R."/>
            <person name="Paster B.J."/>
            <person name="Fox J.G."/>
        </authorList>
    </citation>
    <scope>NUCLEOTIDE SEQUENCE [LARGE SCALE GENOMIC DNA]</scope>
    <source>
        <strain evidence="6 7">MIT 97-6194</strain>
    </source>
</reference>
<dbReference type="PROSITE" id="PS00071">
    <property type="entry name" value="GAPDH"/>
    <property type="match status" value="1"/>
</dbReference>
<feature type="compositionally biased region" description="Polar residues" evidence="3">
    <location>
        <begin position="1"/>
        <end position="30"/>
    </location>
</feature>
<accession>A0A347VMD6</accession>
<feature type="region of interest" description="Disordered" evidence="3">
    <location>
        <begin position="1"/>
        <end position="74"/>
    </location>
</feature>
<name>A0A347VMD6_9HELI</name>
<dbReference type="GO" id="GO:0016620">
    <property type="term" value="F:oxidoreductase activity, acting on the aldehyde or oxo group of donors, NAD or NADP as acceptor"/>
    <property type="evidence" value="ECO:0007669"/>
    <property type="project" value="InterPro"/>
</dbReference>
<reference evidence="5 8" key="4">
    <citation type="submission" date="2019-12" db="EMBL/GenBank/DDBJ databases">
        <title>Multi-Generational Helicobacter saguini Isolates.</title>
        <authorList>
            <person name="Mannion A."/>
            <person name="Shen Z."/>
            <person name="Fox J.G."/>
        </authorList>
    </citation>
    <scope>NUCLEOTIDE SEQUENCE [LARGE SCALE GENOMIC DNA]</scope>
    <source>
        <strain evidence="5">16-048</strain>
        <strain evidence="8">16-048 (F4)</strain>
    </source>
</reference>
<evidence type="ECO:0000313" key="5">
    <source>
        <dbReference type="EMBL" id="MWV68972.1"/>
    </source>
</evidence>
<evidence type="ECO:0000256" key="2">
    <source>
        <dbReference type="ARBA" id="ARBA00023002"/>
    </source>
</evidence>
<dbReference type="CDD" id="cd18126">
    <property type="entry name" value="GAPDH_I_C"/>
    <property type="match status" value="1"/>
</dbReference>
<keyword evidence="2" id="KW-0560">Oxidoreductase</keyword>
<comment type="caution">
    <text evidence="6">The sequence shown here is derived from an EMBL/GenBank/DDBJ whole genome shotgun (WGS) entry which is preliminary data.</text>
</comment>
<dbReference type="SMART" id="SM00846">
    <property type="entry name" value="Gp_dh_N"/>
    <property type="match status" value="1"/>
</dbReference>
<reference evidence="6" key="3">
    <citation type="submission" date="2018-04" db="EMBL/GenBank/DDBJ databases">
        <authorList>
            <person name="Sheh A."/>
            <person name="Shen Z."/>
            <person name="Mannion A.J."/>
            <person name="Fox J.G."/>
        </authorList>
    </citation>
    <scope>NUCLEOTIDE SEQUENCE</scope>
    <source>
        <strain evidence="6">MIT 97-6194</strain>
    </source>
</reference>
<evidence type="ECO:0000256" key="1">
    <source>
        <dbReference type="ARBA" id="ARBA00007406"/>
    </source>
</evidence>
<protein>
    <submittedName>
        <fullName evidence="6">Type I glyceraldehyde-3-phosphate dehydrogenase</fullName>
    </submittedName>
</protein>
<dbReference type="InterPro" id="IPR020830">
    <property type="entry name" value="GlycerAld_3-P_DH_AS"/>
</dbReference>
<gene>
    <name evidence="5" type="ORF">DCO61_02750</name>
    <name evidence="6" type="ORF">LS64_007370</name>
</gene>
<dbReference type="InterPro" id="IPR036291">
    <property type="entry name" value="NAD(P)-bd_dom_sf"/>
</dbReference>
<feature type="domain" description="Glyceraldehyde 3-phosphate dehydrogenase NAD(P) binding" evidence="4">
    <location>
        <begin position="68"/>
        <end position="170"/>
    </location>
</feature>
<dbReference type="EMBL" id="JRMP02000010">
    <property type="protein sequence ID" value="TLD94136.1"/>
    <property type="molecule type" value="Genomic_DNA"/>
</dbReference>
<dbReference type="GO" id="GO:0051287">
    <property type="term" value="F:NAD binding"/>
    <property type="evidence" value="ECO:0007669"/>
    <property type="project" value="InterPro"/>
</dbReference>
<organism evidence="6 7">
    <name type="scientific">Helicobacter saguini</name>
    <dbReference type="NCBI Taxonomy" id="1548018"/>
    <lineage>
        <taxon>Bacteria</taxon>
        <taxon>Pseudomonadati</taxon>
        <taxon>Campylobacterota</taxon>
        <taxon>Epsilonproteobacteria</taxon>
        <taxon>Campylobacterales</taxon>
        <taxon>Helicobacteraceae</taxon>
        <taxon>Helicobacter</taxon>
    </lineage>
</organism>
<dbReference type="Gene3D" id="3.40.50.720">
    <property type="entry name" value="NAD(P)-binding Rossmann-like Domain"/>
    <property type="match status" value="1"/>
</dbReference>
<dbReference type="Proteomes" id="UP000477070">
    <property type="component" value="Unassembled WGS sequence"/>
</dbReference>
<feature type="compositionally biased region" description="Polar residues" evidence="3">
    <location>
        <begin position="39"/>
        <end position="74"/>
    </location>
</feature>
<dbReference type="InterPro" id="IPR020831">
    <property type="entry name" value="GlycerAld/Erythrose_P_DH"/>
</dbReference>
<dbReference type="Gene3D" id="3.30.360.10">
    <property type="entry name" value="Dihydrodipicolinate Reductase, domain 2"/>
    <property type="match status" value="1"/>
</dbReference>
<keyword evidence="7" id="KW-1185">Reference proteome</keyword>
<evidence type="ECO:0000313" key="6">
    <source>
        <dbReference type="EMBL" id="TLD94136.1"/>
    </source>
</evidence>
<evidence type="ECO:0000313" key="8">
    <source>
        <dbReference type="Proteomes" id="UP000477070"/>
    </source>
</evidence>
<evidence type="ECO:0000259" key="4">
    <source>
        <dbReference type="SMART" id="SM00846"/>
    </source>
</evidence>